<name>A0A9W9TYM7_9EURO</name>
<dbReference type="SUPFAM" id="SSF54001">
    <property type="entry name" value="Cysteine proteinases"/>
    <property type="match status" value="1"/>
</dbReference>
<dbReference type="AlphaFoldDB" id="A0A9W9TYM7"/>
<dbReference type="Gene3D" id="3.40.395.10">
    <property type="entry name" value="Adenoviral Proteinase, Chain A"/>
    <property type="match status" value="1"/>
</dbReference>
<sequence length="619" mass="71273">MAPPENLQAISLLKKFIQFVISSNVNNIQEIPEFRDITRELVQKDPNTANAVREALTEPSKRPLPRRSTARRRRRRDGLSYRPPYTSRTSARRGSNFDAHPKQPAKHADIRDQSVMPGVEAQPAEESTKQAKQAEHIAQTPTPSSLQYGSNFDAYPPQPGKHADMEDQNITPSIQAQSAEESTKLAKEAEHNAQTSTPSSNFQDFAFQVTQSLWHIKLFQEEVPSAFHQSILRSLAKRDDEQSPALQHWSDGSMFVRVIEASAASQKRRKVLNMLEYIWAYEWHQDQVDRARNETFTKRRKPISDRTAAGRVLDAIQKPAIPGYISKREKDLQRGRIEKQLLRGKILSTKLVKELGLGILFSPEIWDYIKLSSKELDQLIHDFRNDYQFMILFEALSKQLYTFVEQGCPDLRQFFLDLKSSRALDFADLVSMERMETEYADLPAQKNYWNDKLERALADLECYIKVSILAKPKGASFEQDDAIYILNNEISCEDLQRLNGKWLTSLLIFAIMGVTDRPGWVSFGYSIQIDQTDNPFKRCAEDISSRRERGQEPLVYFRPLNHQNSHFTLLEINEKDRMIRHYDSLPVKENRDLVMQKAQHGLGHMGFQFEEAVCLVPSE</sequence>
<evidence type="ECO:0000256" key="1">
    <source>
        <dbReference type="SAM" id="MobiDB-lite"/>
    </source>
</evidence>
<dbReference type="GeneID" id="83197354"/>
<accession>A0A9W9TYM7</accession>
<keyword evidence="3" id="KW-1185">Reference proteome</keyword>
<organism evidence="2 3">
    <name type="scientific">Penicillium chermesinum</name>
    <dbReference type="NCBI Taxonomy" id="63820"/>
    <lineage>
        <taxon>Eukaryota</taxon>
        <taxon>Fungi</taxon>
        <taxon>Dikarya</taxon>
        <taxon>Ascomycota</taxon>
        <taxon>Pezizomycotina</taxon>
        <taxon>Eurotiomycetes</taxon>
        <taxon>Eurotiomycetidae</taxon>
        <taxon>Eurotiales</taxon>
        <taxon>Aspergillaceae</taxon>
        <taxon>Penicillium</taxon>
    </lineage>
</organism>
<dbReference type="RefSeq" id="XP_058336082.1">
    <property type="nucleotide sequence ID" value="XM_058470051.1"/>
</dbReference>
<feature type="region of interest" description="Disordered" evidence="1">
    <location>
        <begin position="54"/>
        <end position="200"/>
    </location>
</feature>
<feature type="compositionally biased region" description="Polar residues" evidence="1">
    <location>
        <begin position="168"/>
        <end position="180"/>
    </location>
</feature>
<feature type="compositionally biased region" description="Basic residues" evidence="1">
    <location>
        <begin position="63"/>
        <end position="76"/>
    </location>
</feature>
<dbReference type="InterPro" id="IPR038765">
    <property type="entry name" value="Papain-like_cys_pep_sf"/>
</dbReference>
<proteinExistence type="predicted"/>
<dbReference type="Proteomes" id="UP001150941">
    <property type="component" value="Unassembled WGS sequence"/>
</dbReference>
<protein>
    <recommendedName>
        <fullName evidence="4">Ubiquitin-like protease family profile domain-containing protein</fullName>
    </recommendedName>
</protein>
<evidence type="ECO:0000313" key="3">
    <source>
        <dbReference type="Proteomes" id="UP001150941"/>
    </source>
</evidence>
<dbReference type="EMBL" id="JAPQKS010000001">
    <property type="protein sequence ID" value="KAJ5249303.1"/>
    <property type="molecule type" value="Genomic_DNA"/>
</dbReference>
<feature type="compositionally biased region" description="Basic and acidic residues" evidence="1">
    <location>
        <begin position="181"/>
        <end position="191"/>
    </location>
</feature>
<reference evidence="2" key="2">
    <citation type="journal article" date="2023" name="IMA Fungus">
        <title>Comparative genomic study of the Penicillium genus elucidates a diverse pangenome and 15 lateral gene transfer events.</title>
        <authorList>
            <person name="Petersen C."/>
            <person name="Sorensen T."/>
            <person name="Nielsen M.R."/>
            <person name="Sondergaard T.E."/>
            <person name="Sorensen J.L."/>
            <person name="Fitzpatrick D.A."/>
            <person name="Frisvad J.C."/>
            <person name="Nielsen K.L."/>
        </authorList>
    </citation>
    <scope>NUCLEOTIDE SEQUENCE</scope>
    <source>
        <strain evidence="2">IBT 19713</strain>
    </source>
</reference>
<dbReference type="OrthoDB" id="5084510at2759"/>
<feature type="compositionally biased region" description="Basic and acidic residues" evidence="1">
    <location>
        <begin position="126"/>
        <end position="135"/>
    </location>
</feature>
<evidence type="ECO:0008006" key="4">
    <source>
        <dbReference type="Google" id="ProtNLM"/>
    </source>
</evidence>
<reference evidence="2" key="1">
    <citation type="submission" date="2022-11" db="EMBL/GenBank/DDBJ databases">
        <authorList>
            <person name="Petersen C."/>
        </authorList>
    </citation>
    <scope>NUCLEOTIDE SEQUENCE</scope>
    <source>
        <strain evidence="2">IBT 19713</strain>
    </source>
</reference>
<feature type="compositionally biased region" description="Polar residues" evidence="1">
    <location>
        <begin position="139"/>
        <end position="150"/>
    </location>
</feature>
<evidence type="ECO:0000313" key="2">
    <source>
        <dbReference type="EMBL" id="KAJ5249303.1"/>
    </source>
</evidence>
<comment type="caution">
    <text evidence="2">The sequence shown here is derived from an EMBL/GenBank/DDBJ whole genome shotgun (WGS) entry which is preliminary data.</text>
</comment>
<gene>
    <name evidence="2" type="ORF">N7468_000754</name>
</gene>